<dbReference type="Gene3D" id="2.160.20.80">
    <property type="entry name" value="E3 ubiquitin-protein ligase SopA"/>
    <property type="match status" value="1"/>
</dbReference>
<evidence type="ECO:0000256" key="1">
    <source>
        <dbReference type="ARBA" id="ARBA00022574"/>
    </source>
</evidence>
<reference evidence="5" key="1">
    <citation type="submission" date="2021-09" db="EMBL/GenBank/DDBJ databases">
        <authorList>
            <consortium name="AG Swart"/>
            <person name="Singh M."/>
            <person name="Singh A."/>
            <person name="Seah K."/>
            <person name="Emmerich C."/>
        </authorList>
    </citation>
    <scope>NUCLEOTIDE SEQUENCE</scope>
    <source>
        <strain evidence="5">ATCC30299</strain>
    </source>
</reference>
<feature type="repeat" description="WD" evidence="3">
    <location>
        <begin position="285"/>
        <end position="326"/>
    </location>
</feature>
<comment type="caution">
    <text evidence="5">The sequence shown here is derived from an EMBL/GenBank/DDBJ whole genome shotgun (WGS) entry which is preliminary data.</text>
</comment>
<feature type="repeat" description="WD" evidence="3">
    <location>
        <begin position="327"/>
        <end position="368"/>
    </location>
</feature>
<dbReference type="InterPro" id="IPR024977">
    <property type="entry name" value="Apc4-like_WD40_dom"/>
</dbReference>
<feature type="repeat" description="WD" evidence="3">
    <location>
        <begin position="650"/>
        <end position="691"/>
    </location>
</feature>
<dbReference type="SMART" id="SM00320">
    <property type="entry name" value="WD40"/>
    <property type="match status" value="10"/>
</dbReference>
<dbReference type="InterPro" id="IPR036322">
    <property type="entry name" value="WD40_repeat_dom_sf"/>
</dbReference>
<dbReference type="PROSITE" id="PS00678">
    <property type="entry name" value="WD_REPEATS_1"/>
    <property type="match status" value="2"/>
</dbReference>
<dbReference type="Pfam" id="PF00400">
    <property type="entry name" value="WD40"/>
    <property type="match status" value="3"/>
</dbReference>
<evidence type="ECO:0000256" key="2">
    <source>
        <dbReference type="ARBA" id="ARBA00022737"/>
    </source>
</evidence>
<dbReference type="InterPro" id="IPR001646">
    <property type="entry name" value="5peptide_repeat"/>
</dbReference>
<feature type="repeat" description="WD" evidence="3">
    <location>
        <begin position="409"/>
        <end position="450"/>
    </location>
</feature>
<dbReference type="Pfam" id="PF00805">
    <property type="entry name" value="Pentapeptide"/>
    <property type="match status" value="1"/>
</dbReference>
<dbReference type="SUPFAM" id="SSF50978">
    <property type="entry name" value="WD40 repeat-like"/>
    <property type="match status" value="2"/>
</dbReference>
<dbReference type="Pfam" id="PF12894">
    <property type="entry name" value="ANAPC4_WD40"/>
    <property type="match status" value="1"/>
</dbReference>
<dbReference type="PANTHER" id="PTHR22847:SF637">
    <property type="entry name" value="WD REPEAT DOMAIN 5B"/>
    <property type="match status" value="1"/>
</dbReference>
<dbReference type="AlphaFoldDB" id="A0AAU9K180"/>
<organism evidence="5 6">
    <name type="scientific">Blepharisma stoltei</name>
    <dbReference type="NCBI Taxonomy" id="1481888"/>
    <lineage>
        <taxon>Eukaryota</taxon>
        <taxon>Sar</taxon>
        <taxon>Alveolata</taxon>
        <taxon>Ciliophora</taxon>
        <taxon>Postciliodesmatophora</taxon>
        <taxon>Heterotrichea</taxon>
        <taxon>Heterotrichida</taxon>
        <taxon>Blepharismidae</taxon>
        <taxon>Blepharisma</taxon>
    </lineage>
</organism>
<dbReference type="InterPro" id="IPR019775">
    <property type="entry name" value="WD40_repeat_CS"/>
</dbReference>
<dbReference type="InterPro" id="IPR001680">
    <property type="entry name" value="WD40_rpt"/>
</dbReference>
<keyword evidence="1 3" id="KW-0853">WD repeat</keyword>
<dbReference type="InterPro" id="IPR015943">
    <property type="entry name" value="WD40/YVTN_repeat-like_dom_sf"/>
</dbReference>
<keyword evidence="2" id="KW-0677">Repeat</keyword>
<evidence type="ECO:0000259" key="4">
    <source>
        <dbReference type="Pfam" id="PF12894"/>
    </source>
</evidence>
<dbReference type="EMBL" id="CAJZBQ010000054">
    <property type="protein sequence ID" value="CAG9332297.1"/>
    <property type="molecule type" value="Genomic_DNA"/>
</dbReference>
<dbReference type="Gene3D" id="2.130.10.10">
    <property type="entry name" value="YVTN repeat-like/Quinoprotein amine dehydrogenase"/>
    <property type="match status" value="4"/>
</dbReference>
<keyword evidence="6" id="KW-1185">Reference proteome</keyword>
<feature type="repeat" description="WD" evidence="3">
    <location>
        <begin position="772"/>
        <end position="805"/>
    </location>
</feature>
<dbReference type="PANTHER" id="PTHR22847">
    <property type="entry name" value="WD40 REPEAT PROTEIN"/>
    <property type="match status" value="1"/>
</dbReference>
<evidence type="ECO:0000256" key="3">
    <source>
        <dbReference type="PROSITE-ProRule" id="PRU00221"/>
    </source>
</evidence>
<gene>
    <name evidence="5" type="ORF">BSTOLATCC_MIC55747</name>
</gene>
<feature type="domain" description="Anaphase-promoting complex subunit 4-like WD40" evidence="4">
    <location>
        <begin position="661"/>
        <end position="743"/>
    </location>
</feature>
<proteinExistence type="predicted"/>
<accession>A0AAU9K180</accession>
<sequence length="805" mass="92846">MSDSNMTMQCKVKEFENISSFICVCSLNGFLSCKAHLMEHIDKSINTINHYAELIAWAWHQPKRKSDADILKSLDSQTSAFKTQFRFLNPNKFSFNPILHNINNKISKLLAKTILQINDNSSLNASYINKINFTRNQKILRNFKDLMTEDLQDKLFSIILQSRENKNLKYAASNAITILNYSKYEFINKDLRGVEIEGANLSEALIINSNFQGSNLKKVDFSFANIYDSNFCDCDLTDAWFGQYPPILDKFSENDTLSWCGDYLAYAYGSTVVLHNIHKGTVFKEFKHNQDINAIGLSRDGRFLAAADWNYKIHLWDIDLQKELMELKRHSQTIKSISFSPNGEFFATVGNDCRLRLWNIADRRAIDTRKLSWALTSVSFSSCSKYIALGFWHLSTVFSIRNIELNKCVFYHPSDVINVSFSCFSRYLITSCNDFIIRIWDTECGQLIKSIKIWAYKERPSGKNLFNPNSLIKFWAKYCFSEFNDAFSNVFHRWGINFSPDQKYAAVRNTQKSLKIWDAKALVDHPSFYKQITSISFSHDEKYIALTNASKSIKIHNVIAKRKEFKLKGNQGIAKFVAFSRLDYFLVSLYVNNYIILWDVVHQFPIKQFEIEDCQISAVDVSFNCNFIGTGFLKGHIKIWNILSPSENNILRQVGKINCIKFSPSGEYIAASSSNSEFRLWRIKKKNFVNFGYKDLKRVLCFCFTLSGKYLVLAYSEGPTILWDIHKRQKLTVIQTNEAVTSISPCGDLLITGSLNDIKVWNIWQGNMIKKYNYHSEIISSIQYINKKSMLVAAGTDDTIKFFSI</sequence>
<evidence type="ECO:0000313" key="6">
    <source>
        <dbReference type="Proteomes" id="UP001162131"/>
    </source>
</evidence>
<dbReference type="PROSITE" id="PS50082">
    <property type="entry name" value="WD_REPEATS_2"/>
    <property type="match status" value="5"/>
</dbReference>
<dbReference type="Proteomes" id="UP001162131">
    <property type="component" value="Unassembled WGS sequence"/>
</dbReference>
<dbReference type="GO" id="GO:1990234">
    <property type="term" value="C:transferase complex"/>
    <property type="evidence" value="ECO:0007669"/>
    <property type="project" value="UniProtKB-ARBA"/>
</dbReference>
<protein>
    <recommendedName>
        <fullName evidence="4">Anaphase-promoting complex subunit 4-like WD40 domain-containing protein</fullName>
    </recommendedName>
</protein>
<evidence type="ECO:0000313" key="5">
    <source>
        <dbReference type="EMBL" id="CAG9332297.1"/>
    </source>
</evidence>
<dbReference type="SUPFAM" id="SSF141571">
    <property type="entry name" value="Pentapeptide repeat-like"/>
    <property type="match status" value="1"/>
</dbReference>
<name>A0AAU9K180_9CILI</name>
<dbReference type="PROSITE" id="PS50294">
    <property type="entry name" value="WD_REPEATS_REGION"/>
    <property type="match status" value="2"/>
</dbReference>